<comment type="caution">
    <text evidence="1">The sequence shown here is derived from an EMBL/GenBank/DDBJ whole genome shotgun (WGS) entry which is preliminary data.</text>
</comment>
<sequence length="263" mass="29056">MKNNFGRVVEVMTEGMKFSMDNYNIEGSIPFDNDPLPNEAEIKIWNLSDTTLNNIKRGKVLMVNAGYKGDIGVILHGYISDVSTAWSGVDKITTIRVLDGVDLSKRVVKEIAYAKNTLGSAIIKQMAAYIGLPVAQMDLNQDYRYQDGYSAKGAVTDIITKICKDCGTSCYINKGKLYVRSLRRGADDLFKLNSDTGLIGSPAYFEQQGAKGYNLSSQLQYRITTASAIDLKSRVFTGRLHVRGGSHTFSRTGDFKTDMEAII</sequence>
<gene>
    <name evidence="1" type="ORF">J2T19_000624</name>
</gene>
<proteinExistence type="predicted"/>
<evidence type="ECO:0000313" key="1">
    <source>
        <dbReference type="EMBL" id="MDQ0169187.1"/>
    </source>
</evidence>
<name>A0ABT9W7X9_9BACL</name>
<dbReference type="Proteomes" id="UP001233836">
    <property type="component" value="Unassembled WGS sequence"/>
</dbReference>
<organism evidence="1 2">
    <name type="scientific">Paenibacillus tundrae</name>
    <dbReference type="NCBI Taxonomy" id="528187"/>
    <lineage>
        <taxon>Bacteria</taxon>
        <taxon>Bacillati</taxon>
        <taxon>Bacillota</taxon>
        <taxon>Bacilli</taxon>
        <taxon>Bacillales</taxon>
        <taxon>Paenibacillaceae</taxon>
        <taxon>Paenibacillus</taxon>
    </lineage>
</organism>
<reference evidence="1 2" key="1">
    <citation type="submission" date="2023-07" db="EMBL/GenBank/DDBJ databases">
        <title>Sorghum-associated microbial communities from plants grown in Nebraska, USA.</title>
        <authorList>
            <person name="Schachtman D."/>
        </authorList>
    </citation>
    <scope>NUCLEOTIDE SEQUENCE [LARGE SCALE GENOMIC DNA]</scope>
    <source>
        <strain evidence="1 2">DS1314</strain>
    </source>
</reference>
<evidence type="ECO:0000313" key="2">
    <source>
        <dbReference type="Proteomes" id="UP001233836"/>
    </source>
</evidence>
<dbReference type="RefSeq" id="WP_307213002.1">
    <property type="nucleotide sequence ID" value="NZ_JAUSTI010000001.1"/>
</dbReference>
<dbReference type="Pfam" id="PF22759">
    <property type="entry name" value="E217_GP41"/>
    <property type="match status" value="1"/>
</dbReference>
<dbReference type="NCBIfam" id="NF047561">
    <property type="entry name" value="orf58_phage_fam"/>
    <property type="match status" value="1"/>
</dbReference>
<protein>
    <submittedName>
        <fullName evidence="1">Uncharacterized protein</fullName>
    </submittedName>
</protein>
<accession>A0ABT9W7X9</accession>
<dbReference type="EMBL" id="JAUSTI010000001">
    <property type="protein sequence ID" value="MDQ0169187.1"/>
    <property type="molecule type" value="Genomic_DNA"/>
</dbReference>
<dbReference type="InterPro" id="IPR054496">
    <property type="entry name" value="E217_GP41"/>
</dbReference>
<keyword evidence="2" id="KW-1185">Reference proteome</keyword>